<reference evidence="1 2" key="1">
    <citation type="submission" date="2020-08" db="EMBL/GenBank/DDBJ databases">
        <title>Genomic Encyclopedia of Type Strains, Phase IV (KMG-IV): sequencing the most valuable type-strain genomes for metagenomic binning, comparative biology and taxonomic classification.</title>
        <authorList>
            <person name="Goeker M."/>
        </authorList>
    </citation>
    <scope>NUCLEOTIDE SEQUENCE [LARGE SCALE GENOMIC DNA]</scope>
    <source>
        <strain evidence="1 2">DSM 27471</strain>
    </source>
</reference>
<dbReference type="AlphaFoldDB" id="A0A7W5DQM8"/>
<dbReference type="RefSeq" id="WP_183413079.1">
    <property type="nucleotide sequence ID" value="NZ_JACHYB010000001.1"/>
</dbReference>
<accession>A0A7W5DQM8</accession>
<evidence type="ECO:0000313" key="2">
    <source>
        <dbReference type="Proteomes" id="UP000544222"/>
    </source>
</evidence>
<protein>
    <recommendedName>
        <fullName evidence="3">DUF4252 domain-containing protein</fullName>
    </recommendedName>
</protein>
<dbReference type="EMBL" id="JACHYB010000001">
    <property type="protein sequence ID" value="MBB3187300.1"/>
    <property type="molecule type" value="Genomic_DNA"/>
</dbReference>
<organism evidence="1 2">
    <name type="scientific">Microbacter margulisiae</name>
    <dbReference type="NCBI Taxonomy" id="1350067"/>
    <lineage>
        <taxon>Bacteria</taxon>
        <taxon>Pseudomonadati</taxon>
        <taxon>Bacteroidota</taxon>
        <taxon>Bacteroidia</taxon>
        <taxon>Bacteroidales</taxon>
        <taxon>Porphyromonadaceae</taxon>
        <taxon>Microbacter</taxon>
    </lineage>
</organism>
<dbReference type="InterPro" id="IPR046090">
    <property type="entry name" value="DUF6108"/>
</dbReference>
<keyword evidence="2" id="KW-1185">Reference proteome</keyword>
<evidence type="ECO:0000313" key="1">
    <source>
        <dbReference type="EMBL" id="MBB3187300.1"/>
    </source>
</evidence>
<gene>
    <name evidence="1" type="ORF">FHX64_001463</name>
</gene>
<comment type="caution">
    <text evidence="1">The sequence shown here is derived from an EMBL/GenBank/DDBJ whole genome shotgun (WGS) entry which is preliminary data.</text>
</comment>
<name>A0A7W5DQM8_9PORP</name>
<evidence type="ECO:0008006" key="3">
    <source>
        <dbReference type="Google" id="ProtNLM"/>
    </source>
</evidence>
<dbReference type="Proteomes" id="UP000544222">
    <property type="component" value="Unassembled WGS sequence"/>
</dbReference>
<sequence length="148" mass="16721">MKRYYVLLLLIMSFFPLHLLAQKDLQISKVFDLYGKKKGVVMVELSGEALENYDLSFFKSIVIKDDPSAASFIKQCLDQDQKGAKKIKQVVANGVLTSEFLVLPPKGNENRIILYNESPLAGKQITLIYLESKTDPGEVLNLLLKKKQ</sequence>
<proteinExistence type="predicted"/>
<dbReference type="Pfam" id="PF19603">
    <property type="entry name" value="DUF6108"/>
    <property type="match status" value="1"/>
</dbReference>